<evidence type="ECO:0000256" key="1">
    <source>
        <dbReference type="ARBA" id="ARBA00008894"/>
    </source>
</evidence>
<keyword evidence="8" id="KW-1185">Reference proteome</keyword>
<accession>K3ZJR1</accession>
<keyword evidence="4" id="KW-0547">Nucleotide-binding</keyword>
<dbReference type="EMBL" id="AGNK02005274">
    <property type="status" value="NOT_ANNOTATED_CDS"/>
    <property type="molecule type" value="Genomic_DNA"/>
</dbReference>
<sequence length="231" mass="25846">MDLVSGAVGSVIGKLGELLQAEYKLQKGLPQQIQSLKDELESAQTALSKVGEVRPEQLDPQVRLWAREVREASYDMEDILDTFLVEVTDPAEKKDGLLEHLNKKMSKLLKKSKARHTIAGAIDDMKKRLQEVADRRDRFSVAVSQPALPTKPDPRLADMHKEAAQLIGIEETKAELTAMLLPTPQGNGDSDISGSNNKMNNKKEYEAIRDVKNESLLIGELRKFLQNKRYA</sequence>
<dbReference type="STRING" id="4555.K3ZJR1"/>
<dbReference type="InterPro" id="IPR038005">
    <property type="entry name" value="RX-like_CC"/>
</dbReference>
<dbReference type="CDD" id="cd14798">
    <property type="entry name" value="RX-CC_like"/>
    <property type="match status" value="1"/>
</dbReference>
<evidence type="ECO:0000256" key="3">
    <source>
        <dbReference type="ARBA" id="ARBA00022737"/>
    </source>
</evidence>
<dbReference type="PANTHER" id="PTHR19338">
    <property type="entry name" value="TRANSLOCASE OF INNER MITOCHONDRIAL MEMBRANE 13 HOMOLOG"/>
    <property type="match status" value="1"/>
</dbReference>
<protein>
    <recommendedName>
        <fullName evidence="6">Disease resistance N-terminal domain-containing protein</fullName>
    </recommendedName>
</protein>
<dbReference type="eggNOG" id="KOG4658">
    <property type="taxonomic scope" value="Eukaryota"/>
</dbReference>
<dbReference type="Proteomes" id="UP000004995">
    <property type="component" value="Unassembled WGS sequence"/>
</dbReference>
<evidence type="ECO:0000313" key="7">
    <source>
        <dbReference type="EnsemblPlants" id="KQK95976"/>
    </source>
</evidence>
<dbReference type="HOGENOM" id="CLU_000837_29_4_1"/>
<keyword evidence="2" id="KW-0433">Leucine-rich repeat</keyword>
<dbReference type="Gene3D" id="1.20.5.4130">
    <property type="match status" value="1"/>
</dbReference>
<dbReference type="PANTHER" id="PTHR19338:SF67">
    <property type="entry name" value="AAA+ ATPASE DOMAIN-CONTAINING PROTEIN"/>
    <property type="match status" value="1"/>
</dbReference>
<dbReference type="GO" id="GO:0006952">
    <property type="term" value="P:defense response"/>
    <property type="evidence" value="ECO:0007669"/>
    <property type="project" value="UniProtKB-KW"/>
</dbReference>
<dbReference type="Gramene" id="KQK95976">
    <property type="protein sequence ID" value="KQK95976"/>
    <property type="gene ID" value="SETIT_026815mg"/>
</dbReference>
<evidence type="ECO:0000313" key="8">
    <source>
        <dbReference type="Proteomes" id="UP000004995"/>
    </source>
</evidence>
<comment type="similarity">
    <text evidence="1">Belongs to the disease resistance NB-LRR family.</text>
</comment>
<organism evidence="7 8">
    <name type="scientific">Setaria italica</name>
    <name type="common">Foxtail millet</name>
    <name type="synonym">Panicum italicum</name>
    <dbReference type="NCBI Taxonomy" id="4555"/>
    <lineage>
        <taxon>Eukaryota</taxon>
        <taxon>Viridiplantae</taxon>
        <taxon>Streptophyta</taxon>
        <taxon>Embryophyta</taxon>
        <taxon>Tracheophyta</taxon>
        <taxon>Spermatophyta</taxon>
        <taxon>Magnoliopsida</taxon>
        <taxon>Liliopsida</taxon>
        <taxon>Poales</taxon>
        <taxon>Poaceae</taxon>
        <taxon>PACMAD clade</taxon>
        <taxon>Panicoideae</taxon>
        <taxon>Panicodae</taxon>
        <taxon>Paniceae</taxon>
        <taxon>Cenchrinae</taxon>
        <taxon>Setaria</taxon>
    </lineage>
</organism>
<dbReference type="OMA" id="AEFDCCA"/>
<dbReference type="InterPro" id="IPR041118">
    <property type="entry name" value="Rx_N"/>
</dbReference>
<evidence type="ECO:0000256" key="4">
    <source>
        <dbReference type="ARBA" id="ARBA00022741"/>
    </source>
</evidence>
<dbReference type="EnsemblPlants" id="KQK95976">
    <property type="protein sequence ID" value="KQK95976"/>
    <property type="gene ID" value="SETIT_026815mg"/>
</dbReference>
<evidence type="ECO:0000256" key="5">
    <source>
        <dbReference type="ARBA" id="ARBA00022821"/>
    </source>
</evidence>
<dbReference type="Pfam" id="PF18052">
    <property type="entry name" value="Rx_N"/>
    <property type="match status" value="1"/>
</dbReference>
<keyword evidence="3" id="KW-0677">Repeat</keyword>
<dbReference type="GO" id="GO:0000166">
    <property type="term" value="F:nucleotide binding"/>
    <property type="evidence" value="ECO:0007669"/>
    <property type="project" value="UniProtKB-KW"/>
</dbReference>
<reference evidence="8" key="1">
    <citation type="journal article" date="2012" name="Nat. Biotechnol.">
        <title>Reference genome sequence of the model plant Setaria.</title>
        <authorList>
            <person name="Bennetzen J.L."/>
            <person name="Schmutz J."/>
            <person name="Wang H."/>
            <person name="Percifield R."/>
            <person name="Hawkins J."/>
            <person name="Pontaroli A.C."/>
            <person name="Estep M."/>
            <person name="Feng L."/>
            <person name="Vaughn J.N."/>
            <person name="Grimwood J."/>
            <person name="Jenkins J."/>
            <person name="Barry K."/>
            <person name="Lindquist E."/>
            <person name="Hellsten U."/>
            <person name="Deshpande S."/>
            <person name="Wang X."/>
            <person name="Wu X."/>
            <person name="Mitros T."/>
            <person name="Triplett J."/>
            <person name="Yang X."/>
            <person name="Ye C.Y."/>
            <person name="Mauro-Herrera M."/>
            <person name="Wang L."/>
            <person name="Li P."/>
            <person name="Sharma M."/>
            <person name="Sharma R."/>
            <person name="Ronald P.C."/>
            <person name="Panaud O."/>
            <person name="Kellogg E.A."/>
            <person name="Brutnell T.P."/>
            <person name="Doust A.N."/>
            <person name="Tuskan G.A."/>
            <person name="Rokhsar D."/>
            <person name="Devos K.M."/>
        </authorList>
    </citation>
    <scope>NUCLEOTIDE SEQUENCE [LARGE SCALE GENOMIC DNA]</scope>
    <source>
        <strain evidence="8">cv. Yugu1</strain>
    </source>
</reference>
<evidence type="ECO:0000256" key="2">
    <source>
        <dbReference type="ARBA" id="ARBA00022614"/>
    </source>
</evidence>
<keyword evidence="5" id="KW-0611">Plant defense</keyword>
<feature type="domain" description="Disease resistance N-terminal" evidence="6">
    <location>
        <begin position="7"/>
        <end position="92"/>
    </location>
</feature>
<dbReference type="InParanoid" id="K3ZJR1"/>
<proteinExistence type="inferred from homology"/>
<name>K3ZJR1_SETIT</name>
<dbReference type="AlphaFoldDB" id="K3ZJR1"/>
<reference evidence="7" key="2">
    <citation type="submission" date="2018-08" db="UniProtKB">
        <authorList>
            <consortium name="EnsemblPlants"/>
        </authorList>
    </citation>
    <scope>IDENTIFICATION</scope>
    <source>
        <strain evidence="7">Yugu1</strain>
    </source>
</reference>
<evidence type="ECO:0000259" key="6">
    <source>
        <dbReference type="Pfam" id="PF18052"/>
    </source>
</evidence>